<dbReference type="EC" id="5.6.2.3" evidence="2"/>
<dbReference type="GO" id="GO:0016787">
    <property type="term" value="F:hydrolase activity"/>
    <property type="evidence" value="ECO:0007669"/>
    <property type="project" value="UniProtKB-KW"/>
</dbReference>
<gene>
    <name evidence="6" type="ORF">GSLYS_00007461001</name>
</gene>
<keyword evidence="2" id="KW-0227">DNA damage</keyword>
<dbReference type="GO" id="GO:0005524">
    <property type="term" value="F:ATP binding"/>
    <property type="evidence" value="ECO:0007669"/>
    <property type="project" value="UniProtKB-KW"/>
</dbReference>
<feature type="domain" description="DNA helicase Pif1-like DEAD-box helicase" evidence="4">
    <location>
        <begin position="221"/>
        <end position="339"/>
    </location>
</feature>
<feature type="domain" description="PIF1/LRR1 pleckstrin homology" evidence="5">
    <location>
        <begin position="5"/>
        <end position="105"/>
    </location>
</feature>
<proteinExistence type="inferred from homology"/>
<dbReference type="InterPro" id="IPR027417">
    <property type="entry name" value="P-loop_NTPase"/>
</dbReference>
<evidence type="ECO:0000256" key="1">
    <source>
        <dbReference type="ARBA" id="ARBA00023242"/>
    </source>
</evidence>
<dbReference type="Pfam" id="PF25344">
    <property type="entry name" value="PH_LRR1"/>
    <property type="match status" value="1"/>
</dbReference>
<keyword evidence="2" id="KW-0347">Helicase</keyword>
<comment type="catalytic activity">
    <reaction evidence="2">
        <text>ATP + H2O = ADP + phosphate + H(+)</text>
        <dbReference type="Rhea" id="RHEA:13065"/>
        <dbReference type="ChEBI" id="CHEBI:15377"/>
        <dbReference type="ChEBI" id="CHEBI:15378"/>
        <dbReference type="ChEBI" id="CHEBI:30616"/>
        <dbReference type="ChEBI" id="CHEBI:43474"/>
        <dbReference type="ChEBI" id="CHEBI:456216"/>
        <dbReference type="EC" id="5.6.2.3"/>
    </reaction>
</comment>
<name>A0AAV2HMH2_LYMST</name>
<reference evidence="6 7" key="1">
    <citation type="submission" date="2024-04" db="EMBL/GenBank/DDBJ databases">
        <authorList>
            <consortium name="Genoscope - CEA"/>
            <person name="William W."/>
        </authorList>
    </citation>
    <scope>NUCLEOTIDE SEQUENCE [LARGE SCALE GENOMIC DNA]</scope>
</reference>
<evidence type="ECO:0000256" key="3">
    <source>
        <dbReference type="SAM" id="MobiDB-lite"/>
    </source>
</evidence>
<protein>
    <recommendedName>
        <fullName evidence="2">ATP-dependent DNA helicase</fullName>
        <ecNumber evidence="2">5.6.2.3</ecNumber>
    </recommendedName>
</protein>
<dbReference type="InterPro" id="IPR010285">
    <property type="entry name" value="DNA_helicase_pif1-like_DEAD"/>
</dbReference>
<dbReference type="PANTHER" id="PTHR47642">
    <property type="entry name" value="ATP-DEPENDENT DNA HELICASE"/>
    <property type="match status" value="1"/>
</dbReference>
<dbReference type="GO" id="GO:0000723">
    <property type="term" value="P:telomere maintenance"/>
    <property type="evidence" value="ECO:0007669"/>
    <property type="project" value="InterPro"/>
</dbReference>
<accession>A0AAV2HMH2</accession>
<dbReference type="InterPro" id="IPR057437">
    <property type="entry name" value="PIF1/LRR1_PH"/>
</dbReference>
<keyword evidence="2" id="KW-0234">DNA repair</keyword>
<comment type="similarity">
    <text evidence="2">Belongs to the helicase family.</text>
</comment>
<feature type="region of interest" description="Disordered" evidence="3">
    <location>
        <begin position="146"/>
        <end position="185"/>
    </location>
</feature>
<dbReference type="EMBL" id="CAXITT010000144">
    <property type="protein sequence ID" value="CAL1533501.1"/>
    <property type="molecule type" value="Genomic_DNA"/>
</dbReference>
<organism evidence="6 7">
    <name type="scientific">Lymnaea stagnalis</name>
    <name type="common">Great pond snail</name>
    <name type="synonym">Helix stagnalis</name>
    <dbReference type="NCBI Taxonomy" id="6523"/>
    <lineage>
        <taxon>Eukaryota</taxon>
        <taxon>Metazoa</taxon>
        <taxon>Spiralia</taxon>
        <taxon>Lophotrochozoa</taxon>
        <taxon>Mollusca</taxon>
        <taxon>Gastropoda</taxon>
        <taxon>Heterobranchia</taxon>
        <taxon>Euthyneura</taxon>
        <taxon>Panpulmonata</taxon>
        <taxon>Hygrophila</taxon>
        <taxon>Lymnaeoidea</taxon>
        <taxon>Lymnaeidae</taxon>
        <taxon>Lymnaea</taxon>
    </lineage>
</organism>
<evidence type="ECO:0000313" key="7">
    <source>
        <dbReference type="Proteomes" id="UP001497497"/>
    </source>
</evidence>
<sequence length="339" mass="36995">MENPSLSCSVSIEELSDTGNVLKKVHHRSLTLTLGRDEFREMQIKITFPKKESKYSVKELLIHKKFVKDGKATIKLPNHKIQLMLSNCPPDKLILFLQTLQTKLDVLKQKGFLSQRQKLFSGKHHEFEEISPLTIKDLQVAHGSKSAAGSVKPGTLTKPSSLAGNGQVSRKRPSSSLQENSPNSLENEAKRLKLLTAKTALLKMTKINGVSPSKVLATPVQLTAEQNRVLEAVLRGKSIFFTGSAGTGKSFLLKRIVGSLPPNHTFATASTGVAACHIGGTTLHAFAGIGAGRASLDKCIELASRSKVAQQWRTCKHLIIDEISMVDGDLFDKLESVAR</sequence>
<dbReference type="GO" id="GO:0043139">
    <property type="term" value="F:5'-3' DNA helicase activity"/>
    <property type="evidence" value="ECO:0007669"/>
    <property type="project" value="UniProtKB-EC"/>
</dbReference>
<keyword evidence="7" id="KW-1185">Reference proteome</keyword>
<dbReference type="Proteomes" id="UP001497497">
    <property type="component" value="Unassembled WGS sequence"/>
</dbReference>
<dbReference type="CDD" id="cd18037">
    <property type="entry name" value="DEXSc_Pif1_like"/>
    <property type="match status" value="1"/>
</dbReference>
<evidence type="ECO:0000256" key="2">
    <source>
        <dbReference type="RuleBase" id="RU363044"/>
    </source>
</evidence>
<dbReference type="GO" id="GO:0006281">
    <property type="term" value="P:DNA repair"/>
    <property type="evidence" value="ECO:0007669"/>
    <property type="project" value="UniProtKB-KW"/>
</dbReference>
<evidence type="ECO:0000259" key="5">
    <source>
        <dbReference type="Pfam" id="PF25344"/>
    </source>
</evidence>
<evidence type="ECO:0000259" key="4">
    <source>
        <dbReference type="Pfam" id="PF05970"/>
    </source>
</evidence>
<keyword evidence="2" id="KW-0378">Hydrolase</keyword>
<dbReference type="AlphaFoldDB" id="A0AAV2HMH2"/>
<dbReference type="Gene3D" id="3.40.50.300">
    <property type="entry name" value="P-loop containing nucleotide triphosphate hydrolases"/>
    <property type="match status" value="1"/>
</dbReference>
<dbReference type="InterPro" id="IPR051055">
    <property type="entry name" value="PIF1_helicase"/>
</dbReference>
<dbReference type="PANTHER" id="PTHR47642:SF7">
    <property type="entry name" value="ATP-DEPENDENT DNA HELICASE PIF1"/>
    <property type="match status" value="1"/>
</dbReference>
<dbReference type="SUPFAM" id="SSF52540">
    <property type="entry name" value="P-loop containing nucleoside triphosphate hydrolases"/>
    <property type="match status" value="1"/>
</dbReference>
<dbReference type="Pfam" id="PF05970">
    <property type="entry name" value="PIF1"/>
    <property type="match status" value="1"/>
</dbReference>
<evidence type="ECO:0000313" key="6">
    <source>
        <dbReference type="EMBL" id="CAL1533501.1"/>
    </source>
</evidence>
<keyword evidence="1" id="KW-0539">Nucleus</keyword>
<dbReference type="GO" id="GO:0006310">
    <property type="term" value="P:DNA recombination"/>
    <property type="evidence" value="ECO:0007669"/>
    <property type="project" value="UniProtKB-KW"/>
</dbReference>
<keyword evidence="2" id="KW-0233">DNA recombination</keyword>
<keyword evidence="2" id="KW-0547">Nucleotide-binding</keyword>
<comment type="caution">
    <text evidence="6">The sequence shown here is derived from an EMBL/GenBank/DDBJ whole genome shotgun (WGS) entry which is preliminary data.</text>
</comment>
<feature type="compositionally biased region" description="Polar residues" evidence="3">
    <location>
        <begin position="157"/>
        <end position="185"/>
    </location>
</feature>
<keyword evidence="2" id="KW-0067">ATP-binding</keyword>
<comment type="cofactor">
    <cofactor evidence="2">
        <name>Mg(2+)</name>
        <dbReference type="ChEBI" id="CHEBI:18420"/>
    </cofactor>
</comment>